<evidence type="ECO:0000313" key="1">
    <source>
        <dbReference type="EMBL" id="SVD65259.1"/>
    </source>
</evidence>
<sequence length="273" mass="25710">TPTLSLNNGDTASYSSGTGSTALVFTTTVAEGDTDSSDLSVSSYSGTITDSAGGAAGAASGDLGTVTIDGAVPVFSSVAATDGAYGVGEVLTITVTWGEAVVSTDATLTLSNGDTAALSSGSGSTALVFTTTIAEGDDDSSDLSVSSYGGTIADAAGGPAGAASGDLGAVTVDGAAPVFASVAATDGDYGVGEELSITVTWGEAVVVSGTPTLTLSNSDTASYSSGSGSTALVFTTTVAEGDDDASDLSVSSYSGTITDAAGGPAGAASGDLG</sequence>
<protein>
    <submittedName>
        <fullName evidence="1">Uncharacterized protein</fullName>
    </submittedName>
</protein>
<proteinExistence type="predicted"/>
<organism evidence="1">
    <name type="scientific">marine metagenome</name>
    <dbReference type="NCBI Taxonomy" id="408172"/>
    <lineage>
        <taxon>unclassified sequences</taxon>
        <taxon>metagenomes</taxon>
        <taxon>ecological metagenomes</taxon>
    </lineage>
</organism>
<dbReference type="EMBL" id="UINC01164419">
    <property type="protein sequence ID" value="SVD65259.1"/>
    <property type="molecule type" value="Genomic_DNA"/>
</dbReference>
<feature type="non-terminal residue" evidence="1">
    <location>
        <position position="273"/>
    </location>
</feature>
<name>A0A382X335_9ZZZZ</name>
<gene>
    <name evidence="1" type="ORF">METZ01_LOCUS418113</name>
</gene>
<feature type="non-terminal residue" evidence="1">
    <location>
        <position position="1"/>
    </location>
</feature>
<accession>A0A382X335</accession>
<reference evidence="1" key="1">
    <citation type="submission" date="2018-05" db="EMBL/GenBank/DDBJ databases">
        <authorList>
            <person name="Lanie J.A."/>
            <person name="Ng W.-L."/>
            <person name="Kazmierczak K.M."/>
            <person name="Andrzejewski T.M."/>
            <person name="Davidsen T.M."/>
            <person name="Wayne K.J."/>
            <person name="Tettelin H."/>
            <person name="Glass J.I."/>
            <person name="Rusch D."/>
            <person name="Podicherti R."/>
            <person name="Tsui H.-C.T."/>
            <person name="Winkler M.E."/>
        </authorList>
    </citation>
    <scope>NUCLEOTIDE SEQUENCE</scope>
</reference>
<dbReference type="AlphaFoldDB" id="A0A382X335"/>